<proteinExistence type="predicted"/>
<gene>
    <name evidence="1" type="ORF">PCE31107_03011</name>
</gene>
<dbReference type="Proteomes" id="UP000396788">
    <property type="component" value="Unassembled WGS sequence"/>
</dbReference>
<evidence type="ECO:0000313" key="1">
    <source>
        <dbReference type="EMBL" id="VVE18273.1"/>
    </source>
</evidence>
<name>A0A5E4W299_9BURK</name>
<sequence>MSFDSPTPEFDRRKVQIERAFDASDWLKSAVSYLSTKDPLDAIKDVEVLLELMTLRADEILAHAQKLAAERGE</sequence>
<dbReference type="RefSeq" id="WP_150609472.1">
    <property type="nucleotide sequence ID" value="NZ_CABPRY010000006.1"/>
</dbReference>
<organism evidence="1 2">
    <name type="scientific">Pandoraea cepalis</name>
    <dbReference type="NCBI Taxonomy" id="2508294"/>
    <lineage>
        <taxon>Bacteria</taxon>
        <taxon>Pseudomonadati</taxon>
        <taxon>Pseudomonadota</taxon>
        <taxon>Betaproteobacteria</taxon>
        <taxon>Burkholderiales</taxon>
        <taxon>Burkholderiaceae</taxon>
        <taxon>Pandoraea</taxon>
    </lineage>
</organism>
<accession>A0A5E4W299</accession>
<protein>
    <submittedName>
        <fullName evidence="1">Uncharacterized protein</fullName>
    </submittedName>
</protein>
<evidence type="ECO:0000313" key="2">
    <source>
        <dbReference type="Proteomes" id="UP000396788"/>
    </source>
</evidence>
<dbReference type="EMBL" id="CABPRY010000006">
    <property type="protein sequence ID" value="VVE18273.1"/>
    <property type="molecule type" value="Genomic_DNA"/>
</dbReference>
<reference evidence="1 2" key="1">
    <citation type="submission" date="2019-08" db="EMBL/GenBank/DDBJ databases">
        <authorList>
            <person name="Peeters C."/>
        </authorList>
    </citation>
    <scope>NUCLEOTIDE SEQUENCE [LARGE SCALE GENOMIC DNA]</scope>
    <source>
        <strain evidence="1 2">LMG 31107</strain>
    </source>
</reference>
<dbReference type="AlphaFoldDB" id="A0A5E4W299"/>